<dbReference type="NCBIfam" id="TIGR00633">
    <property type="entry name" value="xth"/>
    <property type="match status" value="1"/>
</dbReference>
<dbReference type="PANTHER" id="PTHR22748">
    <property type="entry name" value="AP ENDONUCLEASE"/>
    <property type="match status" value="1"/>
</dbReference>
<reference evidence="11 12" key="1">
    <citation type="journal article" date="2016" name="Mol. Biol. Evol.">
        <title>Comparative Genomics of Early-Diverging Mushroom-Forming Fungi Provides Insights into the Origins of Lignocellulose Decay Capabilities.</title>
        <authorList>
            <person name="Nagy L.G."/>
            <person name="Riley R."/>
            <person name="Tritt A."/>
            <person name="Adam C."/>
            <person name="Daum C."/>
            <person name="Floudas D."/>
            <person name="Sun H."/>
            <person name="Yadav J.S."/>
            <person name="Pangilinan J."/>
            <person name="Larsson K.H."/>
            <person name="Matsuura K."/>
            <person name="Barry K."/>
            <person name="Labutti K."/>
            <person name="Kuo R."/>
            <person name="Ohm R.A."/>
            <person name="Bhattacharya S.S."/>
            <person name="Shirouzu T."/>
            <person name="Yoshinaga Y."/>
            <person name="Martin F.M."/>
            <person name="Grigoriev I.V."/>
            <person name="Hibbett D.S."/>
        </authorList>
    </citation>
    <scope>NUCLEOTIDE SEQUENCE [LARGE SCALE GENOMIC DNA]</scope>
    <source>
        <strain evidence="11 12">93-53</strain>
    </source>
</reference>
<dbReference type="GeneID" id="63824867"/>
<dbReference type="STRING" id="1314785.A0A165H6S7"/>
<feature type="active site" description="Proton acceptor" evidence="5">
    <location>
        <position position="390"/>
    </location>
</feature>
<feature type="binding site" evidence="6">
    <location>
        <position position="390"/>
    </location>
    <ligand>
        <name>Mg(2+)</name>
        <dbReference type="ChEBI" id="CHEBI:18420"/>
        <label>1</label>
    </ligand>
</feature>
<dbReference type="InterPro" id="IPR005135">
    <property type="entry name" value="Endo/exonuclease/phosphatase"/>
</dbReference>
<evidence type="ECO:0000256" key="6">
    <source>
        <dbReference type="PIRSR" id="PIRSR604808-2"/>
    </source>
</evidence>
<evidence type="ECO:0000256" key="7">
    <source>
        <dbReference type="PIRSR" id="PIRSR604808-3"/>
    </source>
</evidence>
<dbReference type="OrthoDB" id="498125at2759"/>
<evidence type="ECO:0000256" key="9">
    <source>
        <dbReference type="SAM" id="MobiDB-lite"/>
    </source>
</evidence>
<dbReference type="PANTHER" id="PTHR22748:SF6">
    <property type="entry name" value="DNA-(APURINIC OR APYRIMIDINIC SITE) ENDONUCLEASE"/>
    <property type="match status" value="1"/>
</dbReference>
<evidence type="ECO:0000256" key="5">
    <source>
        <dbReference type="PIRSR" id="PIRSR604808-1"/>
    </source>
</evidence>
<keyword evidence="12" id="KW-1185">Reference proteome</keyword>
<feature type="compositionally biased region" description="Acidic residues" evidence="9">
    <location>
        <begin position="20"/>
        <end position="38"/>
    </location>
</feature>
<dbReference type="GO" id="GO:0003906">
    <property type="term" value="F:DNA-(apurinic or apyrimidinic site) endonuclease activity"/>
    <property type="evidence" value="ECO:0007669"/>
    <property type="project" value="TreeGrafter"/>
</dbReference>
<keyword evidence="8" id="KW-0227">DNA damage</keyword>
<protein>
    <recommendedName>
        <fullName evidence="8">DNA-(apurinic or apyrimidinic site) endonuclease</fullName>
        <ecNumber evidence="8">3.1.-.-</ecNumber>
    </recommendedName>
</protein>
<dbReference type="GO" id="GO:0008311">
    <property type="term" value="F:double-stranded DNA 3'-5' DNA exonuclease activity"/>
    <property type="evidence" value="ECO:0007669"/>
    <property type="project" value="TreeGrafter"/>
</dbReference>
<feature type="binding site" evidence="6">
    <location>
        <position position="279"/>
    </location>
    <ligand>
        <name>Mg(2+)</name>
        <dbReference type="ChEBI" id="CHEBI:18420"/>
        <label>1</label>
    </ligand>
</feature>
<evidence type="ECO:0000256" key="3">
    <source>
        <dbReference type="ARBA" id="ARBA00022801"/>
    </source>
</evidence>
<keyword evidence="8" id="KW-0234">DNA repair</keyword>
<evidence type="ECO:0000313" key="12">
    <source>
        <dbReference type="Proteomes" id="UP000076871"/>
    </source>
</evidence>
<feature type="compositionally biased region" description="Basic and acidic residues" evidence="9">
    <location>
        <begin position="42"/>
        <end position="52"/>
    </location>
</feature>
<feature type="binding site" evidence="6">
    <location>
        <position position="281"/>
    </location>
    <ligand>
        <name>Mg(2+)</name>
        <dbReference type="ChEBI" id="CHEBI:18420"/>
        <label>1</label>
    </ligand>
</feature>
<feature type="compositionally biased region" description="Basic residues" evidence="9">
    <location>
        <begin position="76"/>
        <end position="90"/>
    </location>
</feature>
<proteinExistence type="inferred from homology"/>
<evidence type="ECO:0000256" key="4">
    <source>
        <dbReference type="ARBA" id="ARBA00022842"/>
    </source>
</evidence>
<feature type="binding site" evidence="6">
    <location>
        <position position="389"/>
    </location>
    <ligand>
        <name>Mg(2+)</name>
        <dbReference type="ChEBI" id="CHEBI:18420"/>
        <label>1</label>
    </ligand>
</feature>
<dbReference type="EMBL" id="KV427607">
    <property type="protein sequence ID" value="KZT11321.1"/>
    <property type="molecule type" value="Genomic_DNA"/>
</dbReference>
<feature type="active site" description="Proton donor/acceptor" evidence="5">
    <location>
        <position position="279"/>
    </location>
</feature>
<feature type="site" description="Transition state stabilizer" evidence="7">
    <location>
        <position position="281"/>
    </location>
</feature>
<evidence type="ECO:0000259" key="10">
    <source>
        <dbReference type="Pfam" id="PF03372"/>
    </source>
</evidence>
<feature type="domain" description="Endonuclease/exonuclease/phosphatase" evidence="10">
    <location>
        <begin position="135"/>
        <end position="390"/>
    </location>
</feature>
<dbReference type="SUPFAM" id="SSF56219">
    <property type="entry name" value="DNase I-like"/>
    <property type="match status" value="1"/>
</dbReference>
<keyword evidence="2 6" id="KW-0479">Metal-binding</keyword>
<dbReference type="PROSITE" id="PS51435">
    <property type="entry name" value="AP_NUCLEASE_F1_4"/>
    <property type="match status" value="1"/>
</dbReference>
<evidence type="ECO:0000313" key="11">
    <source>
        <dbReference type="EMBL" id="KZT11321.1"/>
    </source>
</evidence>
<comment type="similarity">
    <text evidence="1 8">Belongs to the DNA repair enzymes AP/ExoA family.</text>
</comment>
<feature type="site" description="Important for catalytic activity" evidence="7">
    <location>
        <position position="363"/>
    </location>
</feature>
<dbReference type="GO" id="GO:0008081">
    <property type="term" value="F:phosphoric diester hydrolase activity"/>
    <property type="evidence" value="ECO:0007669"/>
    <property type="project" value="TreeGrafter"/>
</dbReference>
<feature type="site" description="Interaction with DNA substrate" evidence="7">
    <location>
        <position position="390"/>
    </location>
</feature>
<dbReference type="EC" id="3.1.-.-" evidence="8"/>
<keyword evidence="6" id="KW-0464">Manganese</keyword>
<feature type="binding site" evidence="6">
    <location>
        <position position="166"/>
    </location>
    <ligand>
        <name>Mg(2+)</name>
        <dbReference type="ChEBI" id="CHEBI:18420"/>
        <label>1</label>
    </ligand>
</feature>
<dbReference type="GO" id="GO:0005634">
    <property type="term" value="C:nucleus"/>
    <property type="evidence" value="ECO:0007669"/>
    <property type="project" value="TreeGrafter"/>
</dbReference>
<dbReference type="NCBIfam" id="TIGR00195">
    <property type="entry name" value="exoDNase_III"/>
    <property type="match status" value="1"/>
</dbReference>
<dbReference type="CDD" id="cd09087">
    <property type="entry name" value="Ape1-like_AP-endo"/>
    <property type="match status" value="1"/>
</dbReference>
<dbReference type="AlphaFoldDB" id="A0A165H6S7"/>
<feature type="binding site" evidence="6">
    <location>
        <position position="138"/>
    </location>
    <ligand>
        <name>Mg(2+)</name>
        <dbReference type="ChEBI" id="CHEBI:18420"/>
        <label>1</label>
    </ligand>
</feature>
<dbReference type="Proteomes" id="UP000076871">
    <property type="component" value="Unassembled WGS sequence"/>
</dbReference>
<name>A0A165H6S7_9APHY</name>
<sequence>MSPKRASASSPSRKRKLTKEEEDSRDEYSDLTEEESLPEDIPSEKKKVEKPASKRRASKKAKVEEDEESEEESTSKKGKKTQVRSKAKSKAKADVSEEEEEEKEGETTSNKQPTNKVLPVHISFPPRAPGTIRIASWNVSGLAAAEKKGFRYYLEAEDPDLLILTETKVGNEPVNPLLSKRFSHRYWSISSTKGYAGTAILSKTKPLSVSTELPGHPDPTSVKGRILTLEFETCYVVGTYVVNAGRGLKTLDAKNEWNKHFTAYIRALDAKKPVIWGGDLNVAPTEKDLSNPKPNWNKTAGYTEAETSAFARILEGTDEEGEDSTSEEKFVDIWRELHPDTRHYTYFSYRFNCRMKGIGWRLDMFVVSARLVEKVRLCEIRSEIYGASDHCPVILEIEGEL</sequence>
<dbReference type="Pfam" id="PF03372">
    <property type="entry name" value="Exo_endo_phos"/>
    <property type="match status" value="1"/>
</dbReference>
<keyword evidence="4 6" id="KW-0460">Magnesium</keyword>
<dbReference type="Gene3D" id="3.60.10.10">
    <property type="entry name" value="Endonuclease/exonuclease/phosphatase"/>
    <property type="match status" value="1"/>
</dbReference>
<dbReference type="GO" id="GO:0046872">
    <property type="term" value="F:metal ion binding"/>
    <property type="evidence" value="ECO:0007669"/>
    <property type="project" value="UniProtKB-KW"/>
</dbReference>
<dbReference type="GO" id="GO:0006284">
    <property type="term" value="P:base-excision repair"/>
    <property type="evidence" value="ECO:0007669"/>
    <property type="project" value="TreeGrafter"/>
</dbReference>
<gene>
    <name evidence="11" type="ORF">LAESUDRAFT_720540</name>
</gene>
<dbReference type="RefSeq" id="XP_040769061.1">
    <property type="nucleotide sequence ID" value="XM_040907838.1"/>
</dbReference>
<comment type="cofactor">
    <cofactor evidence="6 8">
        <name>Mg(2+)</name>
        <dbReference type="ChEBI" id="CHEBI:18420"/>
    </cofactor>
    <cofactor evidence="6 8">
        <name>Mn(2+)</name>
        <dbReference type="ChEBI" id="CHEBI:29035"/>
    </cofactor>
    <text evidence="6 8">Probably binds two magnesium or manganese ions per subunit.</text>
</comment>
<evidence type="ECO:0000256" key="2">
    <source>
        <dbReference type="ARBA" id="ARBA00022723"/>
    </source>
</evidence>
<organism evidence="11 12">
    <name type="scientific">Laetiporus sulphureus 93-53</name>
    <dbReference type="NCBI Taxonomy" id="1314785"/>
    <lineage>
        <taxon>Eukaryota</taxon>
        <taxon>Fungi</taxon>
        <taxon>Dikarya</taxon>
        <taxon>Basidiomycota</taxon>
        <taxon>Agaricomycotina</taxon>
        <taxon>Agaricomycetes</taxon>
        <taxon>Polyporales</taxon>
        <taxon>Laetiporus</taxon>
    </lineage>
</organism>
<keyword evidence="3" id="KW-0378">Hydrolase</keyword>
<feature type="region of interest" description="Disordered" evidence="9">
    <location>
        <begin position="1"/>
        <end position="121"/>
    </location>
</feature>
<dbReference type="InterPro" id="IPR004808">
    <property type="entry name" value="AP_endonuc_1"/>
</dbReference>
<evidence type="ECO:0000256" key="1">
    <source>
        <dbReference type="ARBA" id="ARBA00007092"/>
    </source>
</evidence>
<dbReference type="InParanoid" id="A0A165H6S7"/>
<feature type="compositionally biased region" description="Low complexity" evidence="9">
    <location>
        <begin position="1"/>
        <end position="11"/>
    </location>
</feature>
<accession>A0A165H6S7</accession>
<evidence type="ECO:0000256" key="8">
    <source>
        <dbReference type="RuleBase" id="RU362131"/>
    </source>
</evidence>
<feature type="active site" evidence="5">
    <location>
        <position position="240"/>
    </location>
</feature>
<dbReference type="InterPro" id="IPR036691">
    <property type="entry name" value="Endo/exonu/phosph_ase_sf"/>
</dbReference>